<feature type="transmembrane region" description="Helical" evidence="1">
    <location>
        <begin position="47"/>
        <end position="64"/>
    </location>
</feature>
<name>A0ABY3SYZ3_9GAMM</name>
<keyword evidence="1" id="KW-0812">Transmembrane</keyword>
<evidence type="ECO:0000313" key="3">
    <source>
        <dbReference type="Proteomes" id="UP001054801"/>
    </source>
</evidence>
<sequence length="171" mass="19931">MNNFTPLHTTAQFMCFSLYPEEFKESYIENITTDYNGAEIAYVMQELSAGLTNICLGLLVNYLYDKAKLKFSSKNESVEQLLTEQQKQINRLNDIIESGVSTYPFVEGLSYSIEEEDKKLARFHEITLLKIKENDPEIRKMIEDSINALEARGESKIKEDMDNYFYYEEVK</sequence>
<protein>
    <submittedName>
        <fullName evidence="2">Uncharacterized protein</fullName>
    </submittedName>
</protein>
<reference evidence="2" key="1">
    <citation type="journal article" date="2022" name="Microorganisms">
        <title>Two New Species of Filamentous Sulfur Bacteria of the Genus Thiothrix, Thiothrix winogradskyi sp. nov. and 'Candidatus Thiothrix sulfatifontis' sp. nov.</title>
        <authorList>
            <person name="Ravin N.V."/>
            <person name="Rossetti S."/>
            <person name="Beletsky A.V."/>
            <person name="Kadnikov V.V."/>
            <person name="Rudenko T.S."/>
            <person name="Smolyakov D.D."/>
            <person name="Moskvitina M.I."/>
            <person name="Gureeva M.V."/>
            <person name="Mardanov A.V."/>
            <person name="Grabovich M.Y."/>
        </authorList>
    </citation>
    <scope>NUCLEOTIDE SEQUENCE</scope>
    <source>
        <strain evidence="2">CT3</strain>
    </source>
</reference>
<dbReference type="EMBL" id="CP091244">
    <property type="protein sequence ID" value="UJS24707.1"/>
    <property type="molecule type" value="Genomic_DNA"/>
</dbReference>
<evidence type="ECO:0000313" key="2">
    <source>
        <dbReference type="EMBL" id="UJS24707.1"/>
    </source>
</evidence>
<evidence type="ECO:0000256" key="1">
    <source>
        <dbReference type="SAM" id="Phobius"/>
    </source>
</evidence>
<keyword evidence="3" id="KW-1185">Reference proteome</keyword>
<dbReference type="Proteomes" id="UP001054801">
    <property type="component" value="Chromosome"/>
</dbReference>
<gene>
    <name evidence="2" type="ORF">L2Y54_01340</name>
</gene>
<organism evidence="2 3">
    <name type="scientific">Thiothrix winogradskyi</name>
    <dbReference type="NCBI Taxonomy" id="96472"/>
    <lineage>
        <taxon>Bacteria</taxon>
        <taxon>Pseudomonadati</taxon>
        <taxon>Pseudomonadota</taxon>
        <taxon>Gammaproteobacteria</taxon>
        <taxon>Thiotrichales</taxon>
        <taxon>Thiotrichaceae</taxon>
        <taxon>Thiothrix</taxon>
    </lineage>
</organism>
<accession>A0ABY3SYZ3</accession>
<dbReference type="RefSeq" id="WP_236499368.1">
    <property type="nucleotide sequence ID" value="NZ_CP091244.1"/>
</dbReference>
<keyword evidence="1" id="KW-0472">Membrane</keyword>
<proteinExistence type="predicted"/>
<keyword evidence="1" id="KW-1133">Transmembrane helix</keyword>